<proteinExistence type="predicted"/>
<dbReference type="Proteomes" id="UP001248819">
    <property type="component" value="Unassembled WGS sequence"/>
</dbReference>
<protein>
    <recommendedName>
        <fullName evidence="4">Gustatory receptor</fullName>
    </recommendedName>
</protein>
<gene>
    <name evidence="2" type="ORF">RM529_17720</name>
</gene>
<feature type="non-terminal residue" evidence="2">
    <location>
        <position position="193"/>
    </location>
</feature>
<accession>A0ABU3D074</accession>
<evidence type="ECO:0000313" key="3">
    <source>
        <dbReference type="Proteomes" id="UP001248819"/>
    </source>
</evidence>
<sequence length="193" mass="22031">KGLSDYLESLKNPEQDGEVSDASLKVTYLTIVIDNIRNNNQAIRRNSSLLVLALSIYFLLLYDVIGKLNASVIEISDKSILLNGIAVFFSYLYLVNVVRWYHNNDLRIKFDEISRELFNLGILSNTSKIIKPFNILFHTLDFQSEKNDLSIWLRLPSLTAQALVLFGPAIIQSYFIYNLFALNTPDFFSIVAI</sequence>
<feature type="transmembrane region" description="Helical" evidence="1">
    <location>
        <begin position="80"/>
        <end position="101"/>
    </location>
</feature>
<keyword evidence="1" id="KW-0472">Membrane</keyword>
<dbReference type="EMBL" id="JAVRHP010000294">
    <property type="protein sequence ID" value="MDT0651984.1"/>
    <property type="molecule type" value="Genomic_DNA"/>
</dbReference>
<feature type="transmembrane region" description="Helical" evidence="1">
    <location>
        <begin position="47"/>
        <end position="65"/>
    </location>
</feature>
<keyword evidence="3" id="KW-1185">Reference proteome</keyword>
<dbReference type="RefSeq" id="WP_311486053.1">
    <property type="nucleotide sequence ID" value="NZ_JAVRHP010000294.1"/>
</dbReference>
<keyword evidence="1" id="KW-1133">Transmembrane helix</keyword>
<evidence type="ECO:0008006" key="4">
    <source>
        <dbReference type="Google" id="ProtNLM"/>
    </source>
</evidence>
<evidence type="ECO:0000256" key="1">
    <source>
        <dbReference type="SAM" id="Phobius"/>
    </source>
</evidence>
<evidence type="ECO:0000313" key="2">
    <source>
        <dbReference type="EMBL" id="MDT0651984.1"/>
    </source>
</evidence>
<feature type="non-terminal residue" evidence="2">
    <location>
        <position position="1"/>
    </location>
</feature>
<comment type="caution">
    <text evidence="2">The sequence shown here is derived from an EMBL/GenBank/DDBJ whole genome shotgun (WGS) entry which is preliminary data.</text>
</comment>
<reference evidence="2 3" key="1">
    <citation type="submission" date="2023-09" db="EMBL/GenBank/DDBJ databases">
        <authorList>
            <person name="Rey-Velasco X."/>
        </authorList>
    </citation>
    <scope>NUCLEOTIDE SEQUENCE [LARGE SCALE GENOMIC DNA]</scope>
    <source>
        <strain evidence="2 3">F297</strain>
    </source>
</reference>
<organism evidence="2 3">
    <name type="scientific">Autumnicola edwardsiae</name>
    <dbReference type="NCBI Taxonomy" id="3075594"/>
    <lineage>
        <taxon>Bacteria</taxon>
        <taxon>Pseudomonadati</taxon>
        <taxon>Bacteroidota</taxon>
        <taxon>Flavobacteriia</taxon>
        <taxon>Flavobacteriales</taxon>
        <taxon>Flavobacteriaceae</taxon>
        <taxon>Autumnicola</taxon>
    </lineage>
</organism>
<feature type="transmembrane region" description="Helical" evidence="1">
    <location>
        <begin position="158"/>
        <end position="177"/>
    </location>
</feature>
<keyword evidence="1" id="KW-0812">Transmembrane</keyword>
<name>A0ABU3D074_9FLAO</name>